<name>A0A9D1LX46_9FIRM</name>
<feature type="transmembrane region" description="Helical" evidence="1">
    <location>
        <begin position="371"/>
        <end position="388"/>
    </location>
</feature>
<feature type="transmembrane region" description="Helical" evidence="1">
    <location>
        <begin position="291"/>
        <end position="312"/>
    </location>
</feature>
<keyword evidence="1" id="KW-0472">Membrane</keyword>
<feature type="transmembrane region" description="Helical" evidence="1">
    <location>
        <begin position="143"/>
        <end position="165"/>
    </location>
</feature>
<dbReference type="Proteomes" id="UP000824118">
    <property type="component" value="Unassembled WGS sequence"/>
</dbReference>
<organism evidence="2 3">
    <name type="scientific">Candidatus Limousia pullorum</name>
    <dbReference type="NCBI Taxonomy" id="2840860"/>
    <lineage>
        <taxon>Bacteria</taxon>
        <taxon>Bacillati</taxon>
        <taxon>Bacillota</taxon>
        <taxon>Clostridia</taxon>
        <taxon>Eubacteriales</taxon>
        <taxon>Oscillospiraceae</taxon>
        <taxon>Oscillospiraceae incertae sedis</taxon>
        <taxon>Candidatus Limousia</taxon>
    </lineage>
</organism>
<evidence type="ECO:0000313" key="2">
    <source>
        <dbReference type="EMBL" id="HIU49556.1"/>
    </source>
</evidence>
<dbReference type="EMBL" id="DVNG01000011">
    <property type="protein sequence ID" value="HIU49556.1"/>
    <property type="molecule type" value="Genomic_DNA"/>
</dbReference>
<evidence type="ECO:0000256" key="1">
    <source>
        <dbReference type="SAM" id="Phobius"/>
    </source>
</evidence>
<feature type="transmembrane region" description="Helical" evidence="1">
    <location>
        <begin position="171"/>
        <end position="193"/>
    </location>
</feature>
<comment type="caution">
    <text evidence="2">The sequence shown here is derived from an EMBL/GenBank/DDBJ whole genome shotgun (WGS) entry which is preliminary data.</text>
</comment>
<accession>A0A9D1LX46</accession>
<gene>
    <name evidence="2" type="ORF">IAD22_00875</name>
</gene>
<evidence type="ECO:0000313" key="3">
    <source>
        <dbReference type="Proteomes" id="UP000824118"/>
    </source>
</evidence>
<reference evidence="2" key="2">
    <citation type="journal article" date="2021" name="PeerJ">
        <title>Extensive microbial diversity within the chicken gut microbiome revealed by metagenomics and culture.</title>
        <authorList>
            <person name="Gilroy R."/>
            <person name="Ravi A."/>
            <person name="Getino M."/>
            <person name="Pursley I."/>
            <person name="Horton D.L."/>
            <person name="Alikhan N.F."/>
            <person name="Baker D."/>
            <person name="Gharbi K."/>
            <person name="Hall N."/>
            <person name="Watson M."/>
            <person name="Adriaenssens E.M."/>
            <person name="Foster-Nyarko E."/>
            <person name="Jarju S."/>
            <person name="Secka A."/>
            <person name="Antonio M."/>
            <person name="Oren A."/>
            <person name="Chaudhuri R.R."/>
            <person name="La Ragione R."/>
            <person name="Hildebrand F."/>
            <person name="Pallen M.J."/>
        </authorList>
    </citation>
    <scope>NUCLEOTIDE SEQUENCE</scope>
    <source>
        <strain evidence="2">ChiGjej1B1-1684</strain>
    </source>
</reference>
<evidence type="ECO:0008006" key="4">
    <source>
        <dbReference type="Google" id="ProtNLM"/>
    </source>
</evidence>
<reference evidence="2" key="1">
    <citation type="submission" date="2020-10" db="EMBL/GenBank/DDBJ databases">
        <authorList>
            <person name="Gilroy R."/>
        </authorList>
    </citation>
    <scope>NUCLEOTIDE SEQUENCE</scope>
    <source>
        <strain evidence="2">ChiGjej1B1-1684</strain>
    </source>
</reference>
<feature type="transmembrane region" description="Helical" evidence="1">
    <location>
        <begin position="241"/>
        <end position="262"/>
    </location>
</feature>
<feature type="transmembrane region" description="Helical" evidence="1">
    <location>
        <begin position="32"/>
        <end position="50"/>
    </location>
</feature>
<keyword evidence="1" id="KW-1133">Transmembrane helix</keyword>
<feature type="transmembrane region" description="Helical" evidence="1">
    <location>
        <begin position="112"/>
        <end position="131"/>
    </location>
</feature>
<keyword evidence="1" id="KW-0812">Transmembrane</keyword>
<proteinExistence type="predicted"/>
<feature type="transmembrane region" description="Helical" evidence="1">
    <location>
        <begin position="324"/>
        <end position="348"/>
    </location>
</feature>
<sequence length="409" mass="45776">MIYVNGKNNKTIQGEKNEYLQQTKVKKSHGKLLAMALSLLFFLLLLMFPAQSSKGTLQGINLCIETLLPSLFPFMFVSALFSSSVSTKNSHKKLDCFFQKVLGIDFSCVQSLLLAAFGGYPVGAVTVNNLYKKGVLTEKQSRFMIYIAFGSGMGFLVSYTGANLLSSRETGVLLFSAQLITILFMVLLSRIFLRPLGKQIKAEKNFTFPEHNKKNHSNIDREEKSLFSLIFQSALTAGKSAFSMCLIVVLFSAVSGIILPLLSYNSFLRDNFLALWEVSAGVKNFANSAPLWFLGFITGFGGICVHLQVYFAAKDISFSKSLFFIFRVMQGFINGCVINVLTMFFPVFENTADVFSSVTEKPLPEDAENPLKFIILIFVCFCFLFSLGQKFCEPKHITQLKEKLNFSRR</sequence>
<dbReference type="AlphaFoldDB" id="A0A9D1LX46"/>
<protein>
    <recommendedName>
        <fullName evidence="4">Nucleoside transporter/FeoB GTPase Gate domain-containing protein</fullName>
    </recommendedName>
</protein>